<gene>
    <name evidence="1" type="ORF">L4923_11050</name>
</gene>
<dbReference type="EMBL" id="JAKREW010000008">
    <property type="protein sequence ID" value="MCG7505548.1"/>
    <property type="molecule type" value="Genomic_DNA"/>
</dbReference>
<dbReference type="RefSeq" id="WP_239364808.1">
    <property type="nucleotide sequence ID" value="NZ_JAKREW010000008.1"/>
</dbReference>
<sequence>MTTAKRAKHIDAKPVLDLIASIEADLARLKDMVSAQIEPFDPANPHNKTTDGKLTDEGVECCYRLFDRGESRYSVSQKMKISFAAATHRFNAWRKVGGNKRKPTLLG</sequence>
<name>A0ABS9QDQ3_9HYPH</name>
<comment type="caution">
    <text evidence="1">The sequence shown here is derived from an EMBL/GenBank/DDBJ whole genome shotgun (WGS) entry which is preliminary data.</text>
</comment>
<dbReference type="Proteomes" id="UP001201701">
    <property type="component" value="Unassembled WGS sequence"/>
</dbReference>
<reference evidence="1 2" key="1">
    <citation type="submission" date="2022-02" db="EMBL/GenBank/DDBJ databases">
        <title>Draft genome sequence of Mezorhizobium retamae strain IRAMC:0171 isolated from Retama raetam nodules.</title>
        <authorList>
            <person name="Bengaied R."/>
            <person name="Sbissi I."/>
            <person name="Huber K."/>
            <person name="Ghodbane F."/>
            <person name="Nouioui I."/>
            <person name="Tarhouni M."/>
            <person name="Gtari M."/>
        </authorList>
    </citation>
    <scope>NUCLEOTIDE SEQUENCE [LARGE SCALE GENOMIC DNA]</scope>
    <source>
        <strain evidence="1 2">IRAMC:0171</strain>
    </source>
</reference>
<keyword evidence="2" id="KW-1185">Reference proteome</keyword>
<accession>A0ABS9QDQ3</accession>
<organism evidence="1 2">
    <name type="scientific">Mesorhizobium retamae</name>
    <dbReference type="NCBI Taxonomy" id="2912854"/>
    <lineage>
        <taxon>Bacteria</taxon>
        <taxon>Pseudomonadati</taxon>
        <taxon>Pseudomonadota</taxon>
        <taxon>Alphaproteobacteria</taxon>
        <taxon>Hyphomicrobiales</taxon>
        <taxon>Phyllobacteriaceae</taxon>
        <taxon>Mesorhizobium</taxon>
    </lineage>
</organism>
<protein>
    <submittedName>
        <fullName evidence="1">Uncharacterized protein</fullName>
    </submittedName>
</protein>
<evidence type="ECO:0000313" key="2">
    <source>
        <dbReference type="Proteomes" id="UP001201701"/>
    </source>
</evidence>
<proteinExistence type="predicted"/>
<evidence type="ECO:0000313" key="1">
    <source>
        <dbReference type="EMBL" id="MCG7505548.1"/>
    </source>
</evidence>